<name>A0A1N7NJX0_9FLAO</name>
<dbReference type="OrthoDB" id="9788881at2"/>
<evidence type="ECO:0000259" key="1">
    <source>
        <dbReference type="SMART" id="SM01321"/>
    </source>
</evidence>
<evidence type="ECO:0000313" key="2">
    <source>
        <dbReference type="EMBL" id="SIS98560.1"/>
    </source>
</evidence>
<keyword evidence="3" id="KW-1185">Reference proteome</keyword>
<gene>
    <name evidence="2" type="ORF">SAMN05421789_11531</name>
</gene>
<dbReference type="STRING" id="713588.SAMN05421789_11531"/>
<dbReference type="PANTHER" id="PTHR34322:SF2">
    <property type="entry name" value="TRANSPOSASE IS200-LIKE DOMAIN-CONTAINING PROTEIN"/>
    <property type="match status" value="1"/>
</dbReference>
<dbReference type="PANTHER" id="PTHR34322">
    <property type="entry name" value="TRANSPOSASE, Y1_TNP DOMAIN-CONTAINING"/>
    <property type="match status" value="1"/>
</dbReference>
<feature type="domain" description="Transposase IS200-like" evidence="1">
    <location>
        <begin position="7"/>
        <end position="139"/>
    </location>
</feature>
<dbReference type="SUPFAM" id="SSF143422">
    <property type="entry name" value="Transposase IS200-like"/>
    <property type="match status" value="1"/>
</dbReference>
<evidence type="ECO:0000313" key="3">
    <source>
        <dbReference type="Proteomes" id="UP000185839"/>
    </source>
</evidence>
<dbReference type="Proteomes" id="UP000185839">
    <property type="component" value="Unassembled WGS sequence"/>
</dbReference>
<dbReference type="InterPro" id="IPR002686">
    <property type="entry name" value="Transposase_17"/>
</dbReference>
<accession>A0A1N7NJX0</accession>
<proteinExistence type="predicted"/>
<reference evidence="3" key="1">
    <citation type="submission" date="2017-01" db="EMBL/GenBank/DDBJ databases">
        <authorList>
            <person name="Varghese N."/>
            <person name="Submissions S."/>
        </authorList>
    </citation>
    <scope>NUCLEOTIDE SEQUENCE [LARGE SCALE GENOMIC DNA]</scope>
    <source>
        <strain evidence="3">DSM 23145</strain>
    </source>
</reference>
<sequence length="190" mass="23035">MQIEKIEFGKFYHIFNRGNNSQDIFFEEENYLYFLKLLTKYIFPVADIYCYCLMNNHFHLLIRIKEFEELVLSDFTFSTVEKPKSFDASRQFSHFFNAYTLAINKRYKRSGSLFEKPFERKLVENETYLVQLILDIHNNPKNHGIVDRAEDYKWSSYHAILSDSPTKLQRNKVLEYFDDRENFVFCHRID</sequence>
<dbReference type="AlphaFoldDB" id="A0A1N7NJX0"/>
<dbReference type="RefSeq" id="WP_076388183.1">
    <property type="nucleotide sequence ID" value="NZ_FTOI01000015.1"/>
</dbReference>
<dbReference type="GO" id="GO:0004803">
    <property type="term" value="F:transposase activity"/>
    <property type="evidence" value="ECO:0007669"/>
    <property type="project" value="InterPro"/>
</dbReference>
<dbReference type="SMART" id="SM01321">
    <property type="entry name" value="Y1_Tnp"/>
    <property type="match status" value="1"/>
</dbReference>
<organism evidence="2 3">
    <name type="scientific">Kaistella chaponensis</name>
    <dbReference type="NCBI Taxonomy" id="713588"/>
    <lineage>
        <taxon>Bacteria</taxon>
        <taxon>Pseudomonadati</taxon>
        <taxon>Bacteroidota</taxon>
        <taxon>Flavobacteriia</taxon>
        <taxon>Flavobacteriales</taxon>
        <taxon>Weeksellaceae</taxon>
        <taxon>Chryseobacterium group</taxon>
        <taxon>Kaistella</taxon>
    </lineage>
</organism>
<dbReference type="Gene3D" id="3.30.70.1290">
    <property type="entry name" value="Transposase IS200-like"/>
    <property type="match status" value="1"/>
</dbReference>
<dbReference type="EMBL" id="FTOI01000015">
    <property type="protein sequence ID" value="SIS98560.1"/>
    <property type="molecule type" value="Genomic_DNA"/>
</dbReference>
<dbReference type="GO" id="GO:0003677">
    <property type="term" value="F:DNA binding"/>
    <property type="evidence" value="ECO:0007669"/>
    <property type="project" value="InterPro"/>
</dbReference>
<dbReference type="InterPro" id="IPR036515">
    <property type="entry name" value="Transposase_17_sf"/>
</dbReference>
<protein>
    <submittedName>
        <fullName evidence="2">REP element-mobilizing transposase RayT</fullName>
    </submittedName>
</protein>
<dbReference type="GO" id="GO:0006313">
    <property type="term" value="P:DNA transposition"/>
    <property type="evidence" value="ECO:0007669"/>
    <property type="project" value="InterPro"/>
</dbReference>